<keyword evidence="2" id="KW-1185">Reference proteome</keyword>
<comment type="caution">
    <text evidence="1">The sequence shown here is derived from an EMBL/GenBank/DDBJ whole genome shotgun (WGS) entry which is preliminary data.</text>
</comment>
<protein>
    <submittedName>
        <fullName evidence="1">Uncharacterized protein</fullName>
    </submittedName>
</protein>
<reference evidence="1" key="1">
    <citation type="submission" date="2022-10" db="EMBL/GenBank/DDBJ databases">
        <authorList>
            <person name="Hyden B.L."/>
            <person name="Feng K."/>
            <person name="Yates T."/>
            <person name="Jawdy S."/>
            <person name="Smart L.B."/>
            <person name="Muchero W."/>
        </authorList>
    </citation>
    <scope>NUCLEOTIDE SEQUENCE</scope>
    <source>
        <tissue evidence="1">Shoot tip</tissue>
    </source>
</reference>
<accession>A0ABQ9C8R0</accession>
<sequence>MHHQSKRCHPMITLRDATRTKAVSMPSCSLYAAAAAMKLVSAAAVLRSMVQELEAA</sequence>
<name>A0ABQ9C8R0_9ROSI</name>
<organism evidence="1 2">
    <name type="scientific">Salix suchowensis</name>
    <dbReference type="NCBI Taxonomy" id="1278906"/>
    <lineage>
        <taxon>Eukaryota</taxon>
        <taxon>Viridiplantae</taxon>
        <taxon>Streptophyta</taxon>
        <taxon>Embryophyta</taxon>
        <taxon>Tracheophyta</taxon>
        <taxon>Spermatophyta</taxon>
        <taxon>Magnoliopsida</taxon>
        <taxon>eudicotyledons</taxon>
        <taxon>Gunneridae</taxon>
        <taxon>Pentapetalae</taxon>
        <taxon>rosids</taxon>
        <taxon>fabids</taxon>
        <taxon>Malpighiales</taxon>
        <taxon>Salicaceae</taxon>
        <taxon>Saliceae</taxon>
        <taxon>Salix</taxon>
    </lineage>
</organism>
<proteinExistence type="predicted"/>
<evidence type="ECO:0000313" key="1">
    <source>
        <dbReference type="EMBL" id="KAJ6394588.1"/>
    </source>
</evidence>
<reference evidence="1" key="2">
    <citation type="journal article" date="2023" name="Int. J. Mol. Sci.">
        <title>De Novo Assembly and Annotation of 11 Diverse Shrub Willow (Salix) Genomes Reveals Novel Gene Organization in Sex-Linked Regions.</title>
        <authorList>
            <person name="Hyden B."/>
            <person name="Feng K."/>
            <person name="Yates T.B."/>
            <person name="Jawdy S."/>
            <person name="Cereghino C."/>
            <person name="Smart L.B."/>
            <person name="Muchero W."/>
        </authorList>
    </citation>
    <scope>NUCLEOTIDE SEQUENCE</scope>
    <source>
        <tissue evidence="1">Shoot tip</tissue>
    </source>
</reference>
<dbReference type="EMBL" id="JAPFFI010000005">
    <property type="protein sequence ID" value="KAJ6394588.1"/>
    <property type="molecule type" value="Genomic_DNA"/>
</dbReference>
<dbReference type="Proteomes" id="UP001141253">
    <property type="component" value="Chromosome 1"/>
</dbReference>
<evidence type="ECO:0000313" key="2">
    <source>
        <dbReference type="Proteomes" id="UP001141253"/>
    </source>
</evidence>
<gene>
    <name evidence="1" type="ORF">OIU77_023738</name>
</gene>